<name>B9W446_HISME</name>
<feature type="transmembrane region" description="Helical" evidence="1">
    <location>
        <begin position="36"/>
        <end position="57"/>
    </location>
</feature>
<proteinExistence type="evidence at transcript level"/>
<feature type="transmembrane region" description="Helical" evidence="1">
    <location>
        <begin position="7"/>
        <end position="30"/>
    </location>
</feature>
<keyword evidence="1" id="KW-1133">Transmembrane helix</keyword>
<organism evidence="2">
    <name type="scientific">Histomonas meleagridis</name>
    <name type="common">Parasitic protozoan</name>
    <dbReference type="NCBI Taxonomy" id="135588"/>
    <lineage>
        <taxon>Eukaryota</taxon>
        <taxon>Metamonada</taxon>
        <taxon>Parabasalia</taxon>
        <taxon>Tritrichomonadida</taxon>
        <taxon>Dientamoebidae</taxon>
        <taxon>Histomonas</taxon>
    </lineage>
</organism>
<feature type="transmembrane region" description="Helical" evidence="1">
    <location>
        <begin position="69"/>
        <end position="88"/>
    </location>
</feature>
<dbReference type="AlphaFoldDB" id="B9W446"/>
<feature type="transmembrane region" description="Helical" evidence="1">
    <location>
        <begin position="142"/>
        <end position="161"/>
    </location>
</feature>
<dbReference type="EMBL" id="FM200092">
    <property type="protein sequence ID" value="CAQ86703.1"/>
    <property type="molecule type" value="mRNA"/>
</dbReference>
<accession>B9W446</accession>
<evidence type="ECO:0000313" key="2">
    <source>
        <dbReference type="EMBL" id="CAQ86703.1"/>
    </source>
</evidence>
<evidence type="ECO:0000256" key="1">
    <source>
        <dbReference type="SAM" id="Phobius"/>
    </source>
</evidence>
<protein>
    <submittedName>
        <fullName evidence="2">Uncharacterized protein</fullName>
    </submittedName>
</protein>
<feature type="non-terminal residue" evidence="2">
    <location>
        <position position="1"/>
    </location>
</feature>
<keyword evidence="1" id="KW-0472">Membrane</keyword>
<reference evidence="2" key="1">
    <citation type="journal article" date="2009" name="Parasitology">
        <title>Identification and molecular characterization of numerous Histomonas meleagridis proteins using a cDNA library.</title>
        <authorList>
            <person name="Bilic I."/>
            <person name="Leberl M."/>
            <person name="Hess M."/>
        </authorList>
    </citation>
    <scope>NUCLEOTIDE SEQUENCE</scope>
</reference>
<dbReference type="VEuPathDB" id="TrichDB:GO595_004973"/>
<feature type="non-terminal residue" evidence="2">
    <location>
        <position position="229"/>
    </location>
</feature>
<keyword evidence="1" id="KW-0812">Transmembrane</keyword>
<dbReference type="VEuPathDB" id="TrichDB:GPJ56_006870"/>
<feature type="transmembrane region" description="Helical" evidence="1">
    <location>
        <begin position="108"/>
        <end position="130"/>
    </location>
</feature>
<sequence>ATLARSTGIVLSVLAFLTSLLDSLFLSIFFASSGKVYGIIVLIAFLIIAGLLLFFAFYHNEDSKKKWEFIFTAVFAIVGGIIVISIPTRFHNTASILDRTVVYTIPSIALSSVLSIAWVFLTGFIIRDVLDSAKIDVSQERLLYISVNLIQALLVSMMIAFSSRSPYPDISTLDVYSEGFVYSIAVWILNAIIFFVIAYFITKNDRVDIAADYNSVPEPIPQTNYDNIA</sequence>
<feature type="transmembrane region" description="Helical" evidence="1">
    <location>
        <begin position="181"/>
        <end position="201"/>
    </location>
</feature>